<protein>
    <submittedName>
        <fullName evidence="1">Uncharacterized protein</fullName>
    </submittedName>
</protein>
<comment type="caution">
    <text evidence="1">The sequence shown here is derived from an EMBL/GenBank/DDBJ whole genome shotgun (WGS) entry which is preliminary data.</text>
</comment>
<dbReference type="RefSeq" id="WP_085360859.1">
    <property type="nucleotide sequence ID" value="NZ_MTAB01000051.1"/>
</dbReference>
<dbReference type="STRING" id="1931275.BV914_03605"/>
<name>A0A1X3D5V6_9NEIS</name>
<evidence type="ECO:0000313" key="2">
    <source>
        <dbReference type="Proteomes" id="UP000193303"/>
    </source>
</evidence>
<accession>A0A1X3D5V6</accession>
<proteinExistence type="predicted"/>
<dbReference type="AlphaFoldDB" id="A0A1X3D5V6"/>
<dbReference type="EMBL" id="MTAB01000051">
    <property type="protein sequence ID" value="OSI15125.1"/>
    <property type="molecule type" value="Genomic_DNA"/>
</dbReference>
<sequence>MFFEVVCLNSNPNIGLLKKLRFYREIQHSDRVHYRKTVNQQDDFLQPCFIIPEGVITHQNNPRVFNLYAKQALHNKCPFKSAEWLSNEIRNVLLHLAENRQPVSFAYAEMFEHLPEVSILAGNMRQQDFYIDFGKRYVITSHSTQI</sequence>
<gene>
    <name evidence="1" type="ORF">BV912_12200</name>
</gene>
<organism evidence="1 2">
    <name type="scientific">Neisseria dumasiana</name>
    <dbReference type="NCBI Taxonomy" id="1931275"/>
    <lineage>
        <taxon>Bacteria</taxon>
        <taxon>Pseudomonadati</taxon>
        <taxon>Pseudomonadota</taxon>
        <taxon>Betaproteobacteria</taxon>
        <taxon>Neisseriales</taxon>
        <taxon>Neisseriaceae</taxon>
        <taxon>Neisseria</taxon>
    </lineage>
</organism>
<evidence type="ECO:0000313" key="1">
    <source>
        <dbReference type="EMBL" id="OSI15125.1"/>
    </source>
</evidence>
<dbReference type="Proteomes" id="UP000193303">
    <property type="component" value="Unassembled WGS sequence"/>
</dbReference>
<reference evidence="2" key="1">
    <citation type="submission" date="2017-01" db="EMBL/GenBank/DDBJ databases">
        <authorList>
            <person name="Mah S.A."/>
            <person name="Swanson W.J."/>
            <person name="Moy G.W."/>
            <person name="Vacquier V.D."/>
        </authorList>
    </citation>
    <scope>NUCLEOTIDE SEQUENCE [LARGE SCALE GENOMIC DNA]</scope>
    <source>
        <strain evidence="2">124861</strain>
    </source>
</reference>